<feature type="compositionally biased region" description="Polar residues" evidence="1">
    <location>
        <begin position="65"/>
        <end position="74"/>
    </location>
</feature>
<keyword evidence="3" id="KW-1185">Reference proteome</keyword>
<evidence type="ECO:0000313" key="2">
    <source>
        <dbReference type="EMBL" id="GIY91196.1"/>
    </source>
</evidence>
<feature type="compositionally biased region" description="Low complexity" evidence="1">
    <location>
        <begin position="25"/>
        <end position="34"/>
    </location>
</feature>
<evidence type="ECO:0000256" key="1">
    <source>
        <dbReference type="SAM" id="MobiDB-lite"/>
    </source>
</evidence>
<dbReference type="AlphaFoldDB" id="A0AAV4X8F2"/>
<feature type="region of interest" description="Disordered" evidence="1">
    <location>
        <begin position="54"/>
        <end position="74"/>
    </location>
</feature>
<proteinExistence type="predicted"/>
<dbReference type="Proteomes" id="UP001054945">
    <property type="component" value="Unassembled WGS sequence"/>
</dbReference>
<gene>
    <name evidence="2" type="ORF">CEXT_472791</name>
</gene>
<name>A0AAV4X8F2_CAEEX</name>
<protein>
    <submittedName>
        <fullName evidence="2">Uncharacterized protein</fullName>
    </submittedName>
</protein>
<reference evidence="2 3" key="1">
    <citation type="submission" date="2021-06" db="EMBL/GenBank/DDBJ databases">
        <title>Caerostris extrusa draft genome.</title>
        <authorList>
            <person name="Kono N."/>
            <person name="Arakawa K."/>
        </authorList>
    </citation>
    <scope>NUCLEOTIDE SEQUENCE [LARGE SCALE GENOMIC DNA]</scope>
</reference>
<evidence type="ECO:0000313" key="3">
    <source>
        <dbReference type="Proteomes" id="UP001054945"/>
    </source>
</evidence>
<comment type="caution">
    <text evidence="2">The sequence shown here is derived from an EMBL/GenBank/DDBJ whole genome shotgun (WGS) entry which is preliminary data.</text>
</comment>
<accession>A0AAV4X8F2</accession>
<feature type="region of interest" description="Disordered" evidence="1">
    <location>
        <begin position="1"/>
        <end position="35"/>
    </location>
</feature>
<organism evidence="2 3">
    <name type="scientific">Caerostris extrusa</name>
    <name type="common">Bark spider</name>
    <name type="synonym">Caerostris bankana</name>
    <dbReference type="NCBI Taxonomy" id="172846"/>
    <lineage>
        <taxon>Eukaryota</taxon>
        <taxon>Metazoa</taxon>
        <taxon>Ecdysozoa</taxon>
        <taxon>Arthropoda</taxon>
        <taxon>Chelicerata</taxon>
        <taxon>Arachnida</taxon>
        <taxon>Araneae</taxon>
        <taxon>Araneomorphae</taxon>
        <taxon>Entelegynae</taxon>
        <taxon>Araneoidea</taxon>
        <taxon>Araneidae</taxon>
        <taxon>Caerostris</taxon>
    </lineage>
</organism>
<dbReference type="EMBL" id="BPLR01017389">
    <property type="protein sequence ID" value="GIY91196.1"/>
    <property type="molecule type" value="Genomic_DNA"/>
</dbReference>
<sequence>MQNGSQRHSWRSDRFGGNGNLIPASTPTPYPYSSRLISEGEGESFANRRWRSTRNIHRQMKNRYPSRSTMTCEM</sequence>